<dbReference type="Proteomes" id="UP000241701">
    <property type="component" value="Segment"/>
</dbReference>
<proteinExistence type="predicted"/>
<organism evidence="1 2">
    <name type="scientific">Klebsiella phage Menlow</name>
    <dbReference type="NCBI Taxonomy" id="2054273"/>
    <lineage>
        <taxon>Viruses</taxon>
        <taxon>Duplodnaviria</taxon>
        <taxon>Heunggongvirae</taxon>
        <taxon>Uroviricota</taxon>
        <taxon>Caudoviricetes</taxon>
        <taxon>Pantevenvirales</taxon>
        <taxon>Ackermannviridae</taxon>
        <taxon>Taipeivirus</taxon>
        <taxon>Taipeivirus menlow</taxon>
    </lineage>
</organism>
<evidence type="ECO:0000313" key="2">
    <source>
        <dbReference type="Proteomes" id="UP000241701"/>
    </source>
</evidence>
<dbReference type="EMBL" id="MG428990">
    <property type="protein sequence ID" value="AUG87747.1"/>
    <property type="molecule type" value="Genomic_DNA"/>
</dbReference>
<name>A0A2H5BN53_9CAUD</name>
<protein>
    <submittedName>
        <fullName evidence="1">Putative tail protein</fullName>
    </submittedName>
</protein>
<sequence>MADYLSKYTGQQIDSILDAVDGKLNKADVVNDITVDDDLSPASAHLTFVLKSAIDTMNDVLTNKVVRTDGQEQTINGKKTFASVVNANGGIVVPTQRSITITDEPAANTDAVNLSMLKKHGLSTVDSVGSGSGLKISLLSNGYNKLEVDLSNLVVRTDTALPQSLAVYSPTGGSQIWSMTSLFNNIFADTRFNDYVKVVDYDSDMLNIETQFTSVNNRINLKLDTATYTTKMTSLDSQIANLQSGKVDNTTYTAKMTSLDSQISGLTTNKVDKSTYDTKMTSLDGQISGLSSNKVDKSTYDTKMTSLDSQISGLSSNKVDVSTYTTDMNALNLALAGSVKLAKTNTTSVSVPASGSAALPDFTLVNLCQILITAKWGTLVDTFLVTMTYDGTLQATSLTQKSTAGTLSFAGSVVSGKLRLTMTNANTTTAASVDYSLRASF</sequence>
<accession>A0A2H5BN53</accession>
<keyword evidence="2" id="KW-1185">Reference proteome</keyword>
<reference evidence="2" key="1">
    <citation type="submission" date="2017-11" db="EMBL/GenBank/DDBJ databases">
        <title>Complete Genome of Klebsiella pneumoniae Myophage Menlow.</title>
        <authorList>
            <person name="Newkirk H.N."/>
            <person name="Lessor L."/>
            <person name="Liu M."/>
        </authorList>
    </citation>
    <scope>NUCLEOTIDE SEQUENCE [LARGE SCALE GENOMIC DNA]</scope>
</reference>
<evidence type="ECO:0000313" key="1">
    <source>
        <dbReference type="EMBL" id="AUG87747.1"/>
    </source>
</evidence>
<gene>
    <name evidence="1" type="ORF">CPT_Menlow_046</name>
</gene>